<evidence type="ECO:0000313" key="3">
    <source>
        <dbReference type="Proteomes" id="UP000525686"/>
    </source>
</evidence>
<feature type="signal peptide" evidence="1">
    <location>
        <begin position="1"/>
        <end position="23"/>
    </location>
</feature>
<evidence type="ECO:0000313" key="2">
    <source>
        <dbReference type="EMBL" id="MBB1253592.1"/>
    </source>
</evidence>
<evidence type="ECO:0000256" key="1">
    <source>
        <dbReference type="SAM" id="SignalP"/>
    </source>
</evidence>
<dbReference type="AlphaFoldDB" id="A0A7W3WJN2"/>
<protein>
    <recommendedName>
        <fullName evidence="4">ABC transporter substrate-binding protein</fullName>
    </recommendedName>
</protein>
<organism evidence="2 3">
    <name type="scientific">Streptomyces alkaliterrae</name>
    <dbReference type="NCBI Taxonomy" id="2213162"/>
    <lineage>
        <taxon>Bacteria</taxon>
        <taxon>Bacillati</taxon>
        <taxon>Actinomycetota</taxon>
        <taxon>Actinomycetes</taxon>
        <taxon>Kitasatosporales</taxon>
        <taxon>Streptomycetaceae</taxon>
        <taxon>Streptomyces</taxon>
    </lineage>
</organism>
<feature type="non-terminal residue" evidence="2">
    <location>
        <position position="53"/>
    </location>
</feature>
<dbReference type="EMBL" id="JABJWZ010000060">
    <property type="protein sequence ID" value="MBB1253592.1"/>
    <property type="molecule type" value="Genomic_DNA"/>
</dbReference>
<dbReference type="Proteomes" id="UP000525686">
    <property type="component" value="Unassembled WGS sequence"/>
</dbReference>
<accession>A0A7W3WJN2</accession>
<evidence type="ECO:0008006" key="4">
    <source>
        <dbReference type="Google" id="ProtNLM"/>
    </source>
</evidence>
<reference evidence="3" key="1">
    <citation type="submission" date="2020-05" db="EMBL/GenBank/DDBJ databases">
        <title>Classification of alakaliphilic streptomycetes isolated from an alkaline soil next to Lonar Crater, India and a proposal for the recognition of Streptomyces alkaliterrae sp. nov.</title>
        <authorList>
            <person name="Golinska P."/>
        </authorList>
    </citation>
    <scope>NUCLEOTIDE SEQUENCE [LARGE SCALE GENOMIC DNA]</scope>
    <source>
        <strain evidence="3">OF3</strain>
    </source>
</reference>
<feature type="chain" id="PRO_5031239426" description="ABC transporter substrate-binding protein" evidence="1">
    <location>
        <begin position="24"/>
        <end position="53"/>
    </location>
</feature>
<sequence length="53" mass="4824">MAKAARGTVSAAVTALLTGTALAGLSACTAGGGESAGPLAEAARDLAASPVPV</sequence>
<dbReference type="PROSITE" id="PS51257">
    <property type="entry name" value="PROKAR_LIPOPROTEIN"/>
    <property type="match status" value="1"/>
</dbReference>
<gene>
    <name evidence="2" type="ORF">H3146_09450</name>
</gene>
<keyword evidence="1" id="KW-0732">Signal</keyword>
<proteinExistence type="predicted"/>
<comment type="caution">
    <text evidence="2">The sequence shown here is derived from an EMBL/GenBank/DDBJ whole genome shotgun (WGS) entry which is preliminary data.</text>
</comment>
<name>A0A7W3WJN2_9ACTN</name>